<keyword evidence="2" id="KW-0378">Hydrolase</keyword>
<dbReference type="Gene3D" id="1.10.10.2520">
    <property type="entry name" value="Cell wall hydrolase SleB, domain 1"/>
    <property type="match status" value="1"/>
</dbReference>
<reference evidence="2 3" key="1">
    <citation type="submission" date="2018-08" db="EMBL/GenBank/DDBJ databases">
        <title>A genome reference for cultivated species of the human gut microbiota.</title>
        <authorList>
            <person name="Zou Y."/>
            <person name="Xue W."/>
            <person name="Luo G."/>
        </authorList>
    </citation>
    <scope>NUCLEOTIDE SEQUENCE [LARGE SCALE GENOMIC DNA]</scope>
    <source>
        <strain evidence="2 3">TF05-12AC</strain>
    </source>
</reference>
<sequence>MMKQYRIWMLPYIKLCVLVAVATIMAVASVMKGDAPNKKALTDVPTAPMEILPAAEMVILEQEMEAESPIPQIIERYDSINISENELHELAAIVYLEAGNQSAKGQQAVAEVVLNRVISPDFPDSVHDVLHQGEDTAMPQFSAICVQQTAEPGQMQYEAVAAALYGPSVLPADVVYFSRNGENDRIWGAIGDHIFCFGYVWE</sequence>
<dbReference type="Pfam" id="PF07486">
    <property type="entry name" value="Hydrolase_2"/>
    <property type="match status" value="1"/>
</dbReference>
<evidence type="ECO:0000259" key="1">
    <source>
        <dbReference type="Pfam" id="PF07486"/>
    </source>
</evidence>
<organism evidence="2 3">
    <name type="scientific">Anaerotruncus colihominis</name>
    <dbReference type="NCBI Taxonomy" id="169435"/>
    <lineage>
        <taxon>Bacteria</taxon>
        <taxon>Bacillati</taxon>
        <taxon>Bacillota</taxon>
        <taxon>Clostridia</taxon>
        <taxon>Eubacteriales</taxon>
        <taxon>Oscillospiraceae</taxon>
        <taxon>Anaerotruncus</taxon>
    </lineage>
</organism>
<proteinExistence type="predicted"/>
<dbReference type="InterPro" id="IPR011105">
    <property type="entry name" value="Cell_wall_hydrolase_SleB"/>
</dbReference>
<name>A0A3E3IHW2_9FIRM</name>
<dbReference type="Proteomes" id="UP000260828">
    <property type="component" value="Unassembled WGS sequence"/>
</dbReference>
<evidence type="ECO:0000313" key="3">
    <source>
        <dbReference type="Proteomes" id="UP000260828"/>
    </source>
</evidence>
<feature type="domain" description="Cell wall hydrolase SleB" evidence="1">
    <location>
        <begin position="101"/>
        <end position="195"/>
    </location>
</feature>
<gene>
    <name evidence="2" type="ORF">DXC40_12855</name>
</gene>
<dbReference type="EMBL" id="QVME01000007">
    <property type="protein sequence ID" value="RGE66660.1"/>
    <property type="molecule type" value="Genomic_DNA"/>
</dbReference>
<dbReference type="RefSeq" id="WP_006873572.1">
    <property type="nucleotide sequence ID" value="NZ_CABIWA010000020.1"/>
</dbReference>
<accession>A0A3E3IHW2</accession>
<dbReference type="GO" id="GO:0016787">
    <property type="term" value="F:hydrolase activity"/>
    <property type="evidence" value="ECO:0007669"/>
    <property type="project" value="UniProtKB-KW"/>
</dbReference>
<protein>
    <submittedName>
        <fullName evidence="2">Cell wall hydrolase</fullName>
    </submittedName>
</protein>
<comment type="caution">
    <text evidence="2">The sequence shown here is derived from an EMBL/GenBank/DDBJ whole genome shotgun (WGS) entry which is preliminary data.</text>
</comment>
<dbReference type="InterPro" id="IPR042047">
    <property type="entry name" value="SleB_dom1"/>
</dbReference>
<evidence type="ECO:0000313" key="2">
    <source>
        <dbReference type="EMBL" id="RGE66660.1"/>
    </source>
</evidence>
<dbReference type="AlphaFoldDB" id="A0A3E3IHW2"/>
<dbReference type="OrthoDB" id="9785345at2"/>